<protein>
    <submittedName>
        <fullName evidence="1">Uncharacterized protein</fullName>
    </submittedName>
</protein>
<reference evidence="1" key="1">
    <citation type="submission" date="2014-09" db="EMBL/GenBank/DDBJ databases">
        <authorList>
            <person name="Magalhaes I.L.F."/>
            <person name="Oliveira U."/>
            <person name="Santos F.R."/>
            <person name="Vidigal T.H.D.A."/>
            <person name="Brescovit A.D."/>
            <person name="Santos A.J."/>
        </authorList>
    </citation>
    <scope>NUCLEOTIDE SEQUENCE</scope>
    <source>
        <tissue evidence="1">Shoot tissue taken approximately 20 cm above the soil surface</tissue>
    </source>
</reference>
<accession>A0A0A9E690</accession>
<organism evidence="1">
    <name type="scientific">Arundo donax</name>
    <name type="common">Giant reed</name>
    <name type="synonym">Donax arundinaceus</name>
    <dbReference type="NCBI Taxonomy" id="35708"/>
    <lineage>
        <taxon>Eukaryota</taxon>
        <taxon>Viridiplantae</taxon>
        <taxon>Streptophyta</taxon>
        <taxon>Embryophyta</taxon>
        <taxon>Tracheophyta</taxon>
        <taxon>Spermatophyta</taxon>
        <taxon>Magnoliopsida</taxon>
        <taxon>Liliopsida</taxon>
        <taxon>Poales</taxon>
        <taxon>Poaceae</taxon>
        <taxon>PACMAD clade</taxon>
        <taxon>Arundinoideae</taxon>
        <taxon>Arundineae</taxon>
        <taxon>Arundo</taxon>
    </lineage>
</organism>
<name>A0A0A9E690_ARUDO</name>
<evidence type="ECO:0000313" key="1">
    <source>
        <dbReference type="EMBL" id="JAD95571.1"/>
    </source>
</evidence>
<reference evidence="1" key="2">
    <citation type="journal article" date="2015" name="Data Brief">
        <title>Shoot transcriptome of the giant reed, Arundo donax.</title>
        <authorList>
            <person name="Barrero R.A."/>
            <person name="Guerrero F.D."/>
            <person name="Moolhuijzen P."/>
            <person name="Goolsby J.A."/>
            <person name="Tidwell J."/>
            <person name="Bellgard S.E."/>
            <person name="Bellgard M.I."/>
        </authorList>
    </citation>
    <scope>NUCLEOTIDE SEQUENCE</scope>
    <source>
        <tissue evidence="1">Shoot tissue taken approximately 20 cm above the soil surface</tissue>
    </source>
</reference>
<proteinExistence type="predicted"/>
<dbReference type="EMBL" id="GBRH01202324">
    <property type="protein sequence ID" value="JAD95571.1"/>
    <property type="molecule type" value="Transcribed_RNA"/>
</dbReference>
<sequence length="74" mass="7561">MVSQLDGSRSFLPSLLLPATCLPPVSISFSAASPCAATSPALLLPCMCCNSSHPPAPLPNPSQQLLLPPFCSPA</sequence>
<dbReference type="AlphaFoldDB" id="A0A0A9E690"/>